<dbReference type="AlphaFoldDB" id="A0A2S0WK71"/>
<dbReference type="OrthoDB" id="4618973at2"/>
<evidence type="ECO:0000313" key="2">
    <source>
        <dbReference type="Proteomes" id="UP000244384"/>
    </source>
</evidence>
<reference evidence="2" key="1">
    <citation type="submission" date="2018-01" db="EMBL/GenBank/DDBJ databases">
        <authorList>
            <person name="Li J."/>
        </authorList>
    </citation>
    <scope>NUCLEOTIDE SEQUENCE [LARGE SCALE GENOMIC DNA]</scope>
    <source>
        <strain evidence="2">592</strain>
    </source>
</reference>
<organism evidence="1 2">
    <name type="scientific">Aeromicrobium chenweiae</name>
    <dbReference type="NCBI Taxonomy" id="2079793"/>
    <lineage>
        <taxon>Bacteria</taxon>
        <taxon>Bacillati</taxon>
        <taxon>Actinomycetota</taxon>
        <taxon>Actinomycetes</taxon>
        <taxon>Propionibacteriales</taxon>
        <taxon>Nocardioidaceae</taxon>
        <taxon>Aeromicrobium</taxon>
    </lineage>
</organism>
<dbReference type="KEGG" id="aez:C3E78_05345"/>
<dbReference type="InterPro" id="IPR019587">
    <property type="entry name" value="Polyketide_cyclase/dehydratase"/>
</dbReference>
<dbReference type="CDD" id="cd07812">
    <property type="entry name" value="SRPBCC"/>
    <property type="match status" value="1"/>
</dbReference>
<proteinExistence type="predicted"/>
<accession>A0A5F2ESG9</accession>
<dbReference type="Gene3D" id="3.30.530.20">
    <property type="match status" value="1"/>
</dbReference>
<protein>
    <submittedName>
        <fullName evidence="1">SRPBCC family protein</fullName>
    </submittedName>
</protein>
<dbReference type="RefSeq" id="WP_108577328.1">
    <property type="nucleotide sequence ID" value="NZ_CP026952.1"/>
</dbReference>
<sequence length="153" mass="17090">MPNQQLIDGSIDIDASPATVWAVVSDLRTMGERSPQCRRMFILGKQVGLGTRTFNINRQGWKRWPTNAKVVAFEPERRLAFQILENRTIWTYELEPTATGTRLTESRTTPRGVAAVSNFATDKILGGTEQFESDLKDGIRHTLEQVKAAAEAA</sequence>
<name>A0A2S0WK71_9ACTN</name>
<evidence type="ECO:0000313" key="1">
    <source>
        <dbReference type="EMBL" id="AWB91682.1"/>
    </source>
</evidence>
<dbReference type="InterPro" id="IPR023393">
    <property type="entry name" value="START-like_dom_sf"/>
</dbReference>
<dbReference type="Pfam" id="PF10604">
    <property type="entry name" value="Polyketide_cyc2"/>
    <property type="match status" value="1"/>
</dbReference>
<dbReference type="EMBL" id="CP026952">
    <property type="protein sequence ID" value="AWB91682.1"/>
    <property type="molecule type" value="Genomic_DNA"/>
</dbReference>
<keyword evidence="2" id="KW-1185">Reference proteome</keyword>
<dbReference type="Proteomes" id="UP000244384">
    <property type="component" value="Chromosome"/>
</dbReference>
<accession>A0A2S0WK71</accession>
<dbReference type="SUPFAM" id="SSF55961">
    <property type="entry name" value="Bet v1-like"/>
    <property type="match status" value="1"/>
</dbReference>
<gene>
    <name evidence="1" type="ORF">C3E78_05345</name>
</gene>